<organism evidence="1 2">
    <name type="scientific">Leptospira hartskeerlii</name>
    <dbReference type="NCBI Taxonomy" id="2023177"/>
    <lineage>
        <taxon>Bacteria</taxon>
        <taxon>Pseudomonadati</taxon>
        <taxon>Spirochaetota</taxon>
        <taxon>Spirochaetia</taxon>
        <taxon>Leptospirales</taxon>
        <taxon>Leptospiraceae</taxon>
        <taxon>Leptospira</taxon>
    </lineage>
</organism>
<reference evidence="1 2" key="1">
    <citation type="submission" date="2017-07" db="EMBL/GenBank/DDBJ databases">
        <title>Leptospira spp. isolated from tropical soils.</title>
        <authorList>
            <person name="Thibeaux R."/>
            <person name="Iraola G."/>
            <person name="Ferres I."/>
            <person name="Bierque E."/>
            <person name="Girault D."/>
            <person name="Soupe-Gilbert M.-E."/>
            <person name="Picardeau M."/>
            <person name="Goarant C."/>
        </authorList>
    </citation>
    <scope>NUCLEOTIDE SEQUENCE [LARGE SCALE GENOMIC DNA]</scope>
    <source>
        <strain evidence="1 2">MCA1-C-A1</strain>
    </source>
</reference>
<comment type="caution">
    <text evidence="1">The sequence shown here is derived from an EMBL/GenBank/DDBJ whole genome shotgun (WGS) entry which is preliminary data.</text>
</comment>
<evidence type="ECO:0000313" key="2">
    <source>
        <dbReference type="Proteomes" id="UP000232196"/>
    </source>
</evidence>
<dbReference type="EMBL" id="NPDN01000006">
    <property type="protein sequence ID" value="PJZ25115.1"/>
    <property type="molecule type" value="Genomic_DNA"/>
</dbReference>
<proteinExistence type="predicted"/>
<dbReference type="Proteomes" id="UP000232196">
    <property type="component" value="Unassembled WGS sequence"/>
</dbReference>
<evidence type="ECO:0000313" key="1">
    <source>
        <dbReference type="EMBL" id="PJZ25115.1"/>
    </source>
</evidence>
<dbReference type="AlphaFoldDB" id="A0A2M9XBP2"/>
<keyword evidence="2" id="KW-1185">Reference proteome</keyword>
<protein>
    <submittedName>
        <fullName evidence="1">Uncharacterized protein</fullName>
    </submittedName>
</protein>
<accession>A0A2M9XBP2</accession>
<gene>
    <name evidence="1" type="ORF">CH357_12975</name>
</gene>
<name>A0A2M9XBP2_9LEPT</name>
<sequence>MEWVDKEEESRHISLSQTKKNISTALESDLTDSEGLVYTQARERDSRLADFLIEALSSYPWTPSTFDSKIVFVDGRYRSNRLLHFSLTNLPPPSLT</sequence>
<dbReference type="OrthoDB" id="330698at2"/>